<reference evidence="1 2" key="2">
    <citation type="submission" date="2008-11" db="EMBL/GenBank/DDBJ databases">
        <authorList>
            <person name="Fulton L."/>
            <person name="Clifton S."/>
            <person name="Fulton B."/>
            <person name="Xu J."/>
            <person name="Minx P."/>
            <person name="Pepin K.H."/>
            <person name="Johnson M."/>
            <person name="Bhonagiri V."/>
            <person name="Nash W.E."/>
            <person name="Mardis E.R."/>
            <person name="Wilson R.K."/>
        </authorList>
    </citation>
    <scope>NUCLEOTIDE SEQUENCE [LARGE SCALE GENOMIC DNA]</scope>
    <source>
        <strain evidence="1 2">ATCC 43243</strain>
    </source>
</reference>
<dbReference type="Proteomes" id="UP000003136">
    <property type="component" value="Unassembled WGS sequence"/>
</dbReference>
<dbReference type="EMBL" id="ABVQ01000036">
    <property type="protein sequence ID" value="EEC57035.1"/>
    <property type="molecule type" value="Genomic_DNA"/>
</dbReference>
<name>B7ATQ1_9FIRM</name>
<evidence type="ECO:0000313" key="2">
    <source>
        <dbReference type="Proteomes" id="UP000003136"/>
    </source>
</evidence>
<sequence>MAHDYIESKYGDKYLMQSDKKNGSKRRYRMHMRQSVLLTYHLLRQMLRNLCQEISSGFISLSGRDLLQAG</sequence>
<dbReference type="HOGENOM" id="CLU_2749396_0_0_9"/>
<evidence type="ECO:0000313" key="1">
    <source>
        <dbReference type="EMBL" id="EEC57035.1"/>
    </source>
</evidence>
<organism evidence="1 2">
    <name type="scientific">[Bacteroides] pectinophilus ATCC 43243</name>
    <dbReference type="NCBI Taxonomy" id="483218"/>
    <lineage>
        <taxon>Bacteria</taxon>
        <taxon>Bacillati</taxon>
        <taxon>Bacillota</taxon>
        <taxon>Clostridia</taxon>
        <taxon>Eubacteriales</taxon>
    </lineage>
</organism>
<comment type="caution">
    <text evidence="1">The sequence shown here is derived from an EMBL/GenBank/DDBJ whole genome shotgun (WGS) entry which is preliminary data.</text>
</comment>
<protein>
    <submittedName>
        <fullName evidence="1">Uncharacterized protein</fullName>
    </submittedName>
</protein>
<accession>B7ATQ1</accession>
<dbReference type="AlphaFoldDB" id="B7ATQ1"/>
<reference evidence="1 2" key="1">
    <citation type="submission" date="2008-11" db="EMBL/GenBank/DDBJ databases">
        <title>Draft genome sequence of Bacteroides pectinophilus (ATCC 43243).</title>
        <authorList>
            <person name="Sudarsanam P."/>
            <person name="Ley R."/>
            <person name="Guruge J."/>
            <person name="Turnbaugh P.J."/>
            <person name="Mahowald M."/>
            <person name="Liep D."/>
            <person name="Gordon J."/>
        </authorList>
    </citation>
    <scope>NUCLEOTIDE SEQUENCE [LARGE SCALE GENOMIC DNA]</scope>
    <source>
        <strain evidence="1 2">ATCC 43243</strain>
    </source>
</reference>
<keyword evidence="2" id="KW-1185">Reference proteome</keyword>
<dbReference type="STRING" id="483218.BACPEC_01523"/>
<proteinExistence type="predicted"/>
<gene>
    <name evidence="1" type="ORF">BACPEC_01523</name>
</gene>